<reference evidence="2 3" key="1">
    <citation type="submission" date="2021-03" db="EMBL/GenBank/DDBJ databases">
        <title>Genomic Encyclopedia of Type Strains, Phase IV (KMG-IV): sequencing the most valuable type-strain genomes for metagenomic binning, comparative biology and taxonomic classification.</title>
        <authorList>
            <person name="Goeker M."/>
        </authorList>
    </citation>
    <scope>NUCLEOTIDE SEQUENCE [LARGE SCALE GENOMIC DNA]</scope>
    <source>
        <strain evidence="2 3">DSM 40499</strain>
    </source>
</reference>
<keyword evidence="3" id="KW-1185">Reference proteome</keyword>
<evidence type="ECO:0000313" key="3">
    <source>
        <dbReference type="Proteomes" id="UP001519309"/>
    </source>
</evidence>
<organism evidence="2 3">
    <name type="scientific">Streptomyces griseochromogenes</name>
    <dbReference type="NCBI Taxonomy" id="68214"/>
    <lineage>
        <taxon>Bacteria</taxon>
        <taxon>Bacillati</taxon>
        <taxon>Actinomycetota</taxon>
        <taxon>Actinomycetes</taxon>
        <taxon>Kitasatosporales</taxon>
        <taxon>Streptomycetaceae</taxon>
        <taxon>Streptomyces</taxon>
    </lineage>
</organism>
<protein>
    <submittedName>
        <fullName evidence="2">Uncharacterized protein</fullName>
    </submittedName>
</protein>
<proteinExistence type="predicted"/>
<feature type="region of interest" description="Disordered" evidence="1">
    <location>
        <begin position="28"/>
        <end position="47"/>
    </location>
</feature>
<evidence type="ECO:0000313" key="2">
    <source>
        <dbReference type="EMBL" id="MBP2055262.1"/>
    </source>
</evidence>
<gene>
    <name evidence="2" type="ORF">J2Z21_008276</name>
</gene>
<sequence>MHEPAEGTGHSMAGSIYHPYSAAPLTFGGRAAAHGPQLGGHAAHGLPKAVSGNAAAAHTVTTETFS</sequence>
<dbReference type="Proteomes" id="UP001519309">
    <property type="component" value="Unassembled WGS sequence"/>
</dbReference>
<name>A0ABS4M728_9ACTN</name>
<comment type="caution">
    <text evidence="2">The sequence shown here is derived from an EMBL/GenBank/DDBJ whole genome shotgun (WGS) entry which is preliminary data.</text>
</comment>
<dbReference type="EMBL" id="JAGGLP010000028">
    <property type="protein sequence ID" value="MBP2055262.1"/>
    <property type="molecule type" value="Genomic_DNA"/>
</dbReference>
<evidence type="ECO:0000256" key="1">
    <source>
        <dbReference type="SAM" id="MobiDB-lite"/>
    </source>
</evidence>
<accession>A0ABS4M728</accession>